<dbReference type="Pfam" id="PF02803">
    <property type="entry name" value="Thiolase_C"/>
    <property type="match status" value="1"/>
</dbReference>
<dbReference type="InterPro" id="IPR020615">
    <property type="entry name" value="Thiolase_acyl_enz_int_AS"/>
</dbReference>
<reference evidence="11 12" key="1">
    <citation type="journal article" date="2016" name="Nat. Commun.">
        <title>Thousands of microbial genomes shed light on interconnected biogeochemical processes in an aquifer system.</title>
        <authorList>
            <person name="Anantharaman K."/>
            <person name="Brown C.T."/>
            <person name="Hug L.A."/>
            <person name="Sharon I."/>
            <person name="Castelle C.J."/>
            <person name="Probst A.J."/>
            <person name="Thomas B.C."/>
            <person name="Singh A."/>
            <person name="Wilkins M.J."/>
            <person name="Karaoz U."/>
            <person name="Brodie E.L."/>
            <person name="Williams K.H."/>
            <person name="Hubbard S.S."/>
            <person name="Banfield J.F."/>
        </authorList>
    </citation>
    <scope>NUCLEOTIDE SEQUENCE [LARGE SCALE GENOMIC DNA]</scope>
</reference>
<dbReference type="InterPro" id="IPR020610">
    <property type="entry name" value="Thiolase_AS"/>
</dbReference>
<dbReference type="AlphaFoldDB" id="A0A1G1L2G6"/>
<feature type="active site" description="Proton acceptor" evidence="7">
    <location>
        <position position="412"/>
    </location>
</feature>
<dbReference type="CDD" id="cd00751">
    <property type="entry name" value="thiolase"/>
    <property type="match status" value="1"/>
</dbReference>
<evidence type="ECO:0000256" key="2">
    <source>
        <dbReference type="ARBA" id="ARBA00022490"/>
    </source>
</evidence>
<evidence type="ECO:0000256" key="6">
    <source>
        <dbReference type="ARBA" id="ARBA00023315"/>
    </source>
</evidence>
<evidence type="ECO:0000313" key="11">
    <source>
        <dbReference type="EMBL" id="OGW99336.1"/>
    </source>
</evidence>
<evidence type="ECO:0000256" key="3">
    <source>
        <dbReference type="ARBA" id="ARBA00022679"/>
    </source>
</evidence>
<keyword evidence="5" id="KW-0443">Lipid metabolism</keyword>
<keyword evidence="2" id="KW-0963">Cytoplasm</keyword>
<dbReference type="Proteomes" id="UP000178187">
    <property type="component" value="Unassembled WGS sequence"/>
</dbReference>
<dbReference type="SUPFAM" id="SSF53901">
    <property type="entry name" value="Thiolase-like"/>
    <property type="match status" value="2"/>
</dbReference>
<dbReference type="InterPro" id="IPR020616">
    <property type="entry name" value="Thiolase_N"/>
</dbReference>
<keyword evidence="4" id="KW-0442">Lipid degradation</keyword>
<evidence type="ECO:0000256" key="4">
    <source>
        <dbReference type="ARBA" id="ARBA00022963"/>
    </source>
</evidence>
<dbReference type="PANTHER" id="PTHR18919:SF107">
    <property type="entry name" value="ACETYL-COA ACETYLTRANSFERASE, CYTOSOLIC"/>
    <property type="match status" value="1"/>
</dbReference>
<dbReference type="GO" id="GO:0003988">
    <property type="term" value="F:acetyl-CoA C-acyltransferase activity"/>
    <property type="evidence" value="ECO:0007669"/>
    <property type="project" value="UniProtKB-ARBA"/>
</dbReference>
<evidence type="ECO:0000313" key="12">
    <source>
        <dbReference type="Proteomes" id="UP000178187"/>
    </source>
</evidence>
<dbReference type="InterPro" id="IPR016039">
    <property type="entry name" value="Thiolase-like"/>
</dbReference>
<gene>
    <name evidence="11" type="ORF">A3G33_05975</name>
</gene>
<protein>
    <submittedName>
        <fullName evidence="11">Acetyl-CoA acyltransferase</fullName>
    </submittedName>
</protein>
<keyword evidence="3 8" id="KW-0808">Transferase</keyword>
<feature type="active site" description="Proton acceptor" evidence="7">
    <location>
        <position position="382"/>
    </location>
</feature>
<organism evidence="11 12">
    <name type="scientific">Candidatus Danuiimicrobium aquiferis</name>
    <dbReference type="NCBI Taxonomy" id="1801832"/>
    <lineage>
        <taxon>Bacteria</taxon>
        <taxon>Pseudomonadati</taxon>
        <taxon>Candidatus Omnitrophota</taxon>
        <taxon>Candidatus Danuiimicrobium</taxon>
    </lineage>
</organism>
<dbReference type="GO" id="GO:0016042">
    <property type="term" value="P:lipid catabolic process"/>
    <property type="evidence" value="ECO:0007669"/>
    <property type="project" value="UniProtKB-KW"/>
</dbReference>
<dbReference type="PIRSF" id="PIRSF000429">
    <property type="entry name" value="Ac-CoA_Ac_transf"/>
    <property type="match status" value="1"/>
</dbReference>
<dbReference type="InterPro" id="IPR002155">
    <property type="entry name" value="Thiolase"/>
</dbReference>
<evidence type="ECO:0000256" key="1">
    <source>
        <dbReference type="ARBA" id="ARBA00010982"/>
    </source>
</evidence>
<comment type="caution">
    <text evidence="11">The sequence shown here is derived from an EMBL/GenBank/DDBJ whole genome shotgun (WGS) entry which is preliminary data.</text>
</comment>
<dbReference type="NCBIfam" id="TIGR01930">
    <property type="entry name" value="AcCoA-C-Actrans"/>
    <property type="match status" value="1"/>
</dbReference>
<feature type="domain" description="Thiolase C-terminal" evidence="10">
    <location>
        <begin position="287"/>
        <end position="425"/>
    </location>
</feature>
<evidence type="ECO:0000259" key="10">
    <source>
        <dbReference type="Pfam" id="PF02803"/>
    </source>
</evidence>
<dbReference type="PROSITE" id="PS00737">
    <property type="entry name" value="THIOLASE_2"/>
    <property type="match status" value="1"/>
</dbReference>
<dbReference type="Gene3D" id="3.40.47.10">
    <property type="match status" value="1"/>
</dbReference>
<accession>A0A1G1L2G6</accession>
<dbReference type="PROSITE" id="PS00099">
    <property type="entry name" value="THIOLASE_3"/>
    <property type="match status" value="1"/>
</dbReference>
<evidence type="ECO:0000256" key="7">
    <source>
        <dbReference type="PIRSR" id="PIRSR000429-1"/>
    </source>
</evidence>
<feature type="active site" description="Acyl-thioester intermediate" evidence="7">
    <location>
        <position position="88"/>
    </location>
</feature>
<sequence length="425" mass="46257">MGRIAIVEGIRTPFIKAWTLFEDVPSQRLGALAVRELLERTHIHPDMIDEVIIGTVAQPVEAVNIARVISLYAGIPKEKKAYTISRNCASGFEAVTSAYEKIKCGFDEIVIAGGTESMSNIPFVFGKEITKLLMQLNKAKNLIEKLAVIVRMRFSHFKPVVGLALGLTDSVCGLNMGQTAEILAKEFDITRREQDEFALMSHQRAIESRAKQREEIVPVIVPPDFDVVAEEDNGPRENQTMKALRALRPYFDRHNGTVTVGNSCQVTDGACALLVMDEVKAKQLGYEPLGYVRAYDYAGLDPSKMGLGPAFAIPKALARAKLKLADIDLFEINEAFAAQVIACVKALASKKFAEKNLSLPHAVGEIDVKKLNVNGGAIALGHPVGTSGARLILTLLKEMRRRNAQFGMASLCIGGGQGGAVVLER</sequence>
<dbReference type="InterPro" id="IPR020613">
    <property type="entry name" value="Thiolase_CS"/>
</dbReference>
<comment type="similarity">
    <text evidence="1 8">Belongs to the thiolase-like superfamily. Thiolase family.</text>
</comment>
<dbReference type="PANTHER" id="PTHR18919">
    <property type="entry name" value="ACETYL-COA C-ACYLTRANSFERASE"/>
    <property type="match status" value="1"/>
</dbReference>
<dbReference type="PROSITE" id="PS00098">
    <property type="entry name" value="THIOLASE_1"/>
    <property type="match status" value="1"/>
</dbReference>
<evidence type="ECO:0000256" key="5">
    <source>
        <dbReference type="ARBA" id="ARBA00023098"/>
    </source>
</evidence>
<dbReference type="EMBL" id="MHFR01000009">
    <property type="protein sequence ID" value="OGW99336.1"/>
    <property type="molecule type" value="Genomic_DNA"/>
</dbReference>
<evidence type="ECO:0000259" key="9">
    <source>
        <dbReference type="Pfam" id="PF00108"/>
    </source>
</evidence>
<evidence type="ECO:0000256" key="8">
    <source>
        <dbReference type="RuleBase" id="RU003557"/>
    </source>
</evidence>
<dbReference type="InterPro" id="IPR020617">
    <property type="entry name" value="Thiolase_C"/>
</dbReference>
<dbReference type="FunFam" id="3.40.47.10:FF:000011">
    <property type="entry name" value="3-ketoacyl-CoA thiolase"/>
    <property type="match status" value="1"/>
</dbReference>
<feature type="domain" description="Thiolase N-terminal" evidence="9">
    <location>
        <begin position="4"/>
        <end position="278"/>
    </location>
</feature>
<proteinExistence type="inferred from homology"/>
<name>A0A1G1L2G6_9BACT</name>
<dbReference type="Pfam" id="PF00108">
    <property type="entry name" value="Thiolase_N"/>
    <property type="match status" value="1"/>
</dbReference>
<keyword evidence="6 8" id="KW-0012">Acyltransferase</keyword>